<dbReference type="Proteomes" id="UP000276133">
    <property type="component" value="Unassembled WGS sequence"/>
</dbReference>
<dbReference type="EMBL" id="REGN01005879">
    <property type="protein sequence ID" value="RNA11712.1"/>
    <property type="molecule type" value="Genomic_DNA"/>
</dbReference>
<proteinExistence type="predicted"/>
<dbReference type="AlphaFoldDB" id="A0A3M7QKB0"/>
<accession>A0A3M7QKB0</accession>
<reference evidence="1 2" key="1">
    <citation type="journal article" date="2018" name="Sci. Rep.">
        <title>Genomic signatures of local adaptation to the degree of environmental predictability in rotifers.</title>
        <authorList>
            <person name="Franch-Gras L."/>
            <person name="Hahn C."/>
            <person name="Garcia-Roger E.M."/>
            <person name="Carmona M.J."/>
            <person name="Serra M."/>
            <person name="Gomez A."/>
        </authorList>
    </citation>
    <scope>NUCLEOTIDE SEQUENCE [LARGE SCALE GENOMIC DNA]</scope>
    <source>
        <strain evidence="1">HYR1</strain>
    </source>
</reference>
<sequence>MDLNLYPDLIQQNDLNSNFDHSLQACPLHFDFLNCKIESSFASVWIIELKRFRGTSFGIHGSCINFIIDI</sequence>
<protein>
    <submittedName>
        <fullName evidence="1">Uncharacterized protein</fullName>
    </submittedName>
</protein>
<organism evidence="1 2">
    <name type="scientific">Brachionus plicatilis</name>
    <name type="common">Marine rotifer</name>
    <name type="synonym">Brachionus muelleri</name>
    <dbReference type="NCBI Taxonomy" id="10195"/>
    <lineage>
        <taxon>Eukaryota</taxon>
        <taxon>Metazoa</taxon>
        <taxon>Spiralia</taxon>
        <taxon>Gnathifera</taxon>
        <taxon>Rotifera</taxon>
        <taxon>Eurotatoria</taxon>
        <taxon>Monogononta</taxon>
        <taxon>Pseudotrocha</taxon>
        <taxon>Ploima</taxon>
        <taxon>Brachionidae</taxon>
        <taxon>Brachionus</taxon>
    </lineage>
</organism>
<evidence type="ECO:0000313" key="2">
    <source>
        <dbReference type="Proteomes" id="UP000276133"/>
    </source>
</evidence>
<name>A0A3M7QKB0_BRAPC</name>
<keyword evidence="2" id="KW-1185">Reference proteome</keyword>
<comment type="caution">
    <text evidence="1">The sequence shown here is derived from an EMBL/GenBank/DDBJ whole genome shotgun (WGS) entry which is preliminary data.</text>
</comment>
<gene>
    <name evidence="1" type="ORF">BpHYR1_036761</name>
</gene>
<evidence type="ECO:0000313" key="1">
    <source>
        <dbReference type="EMBL" id="RNA11712.1"/>
    </source>
</evidence>